<dbReference type="InterPro" id="IPR013025">
    <property type="entry name" value="Ribosomal_uL23-like"/>
</dbReference>
<organism evidence="8 9">
    <name type="scientific">Candidatus Mailhella merdigallinarum</name>
    <dbReference type="NCBI Taxonomy" id="2838658"/>
    <lineage>
        <taxon>Bacteria</taxon>
        <taxon>Pseudomonadati</taxon>
        <taxon>Thermodesulfobacteriota</taxon>
        <taxon>Desulfovibrionia</taxon>
        <taxon>Desulfovibrionales</taxon>
        <taxon>Desulfovibrionaceae</taxon>
        <taxon>Mailhella</taxon>
    </lineage>
</organism>
<name>A0A9D2KKR9_9BACT</name>
<accession>A0A9D2KKR9</accession>
<evidence type="ECO:0000256" key="1">
    <source>
        <dbReference type="ARBA" id="ARBA00006700"/>
    </source>
</evidence>
<comment type="similarity">
    <text evidence="1 6 7">Belongs to the universal ribosomal protein uL23 family.</text>
</comment>
<comment type="subunit">
    <text evidence="6">Part of the 50S ribosomal subunit. Contacts protein L29, and trigger factor when it is bound to the ribosome.</text>
</comment>
<gene>
    <name evidence="6 8" type="primary">rplW</name>
    <name evidence="8" type="ORF">H9962_02145</name>
</gene>
<keyword evidence="4 6" id="KW-0689">Ribosomal protein</keyword>
<protein>
    <recommendedName>
        <fullName evidence="6">Large ribosomal subunit protein uL23</fullName>
    </recommendedName>
</protein>
<evidence type="ECO:0000256" key="4">
    <source>
        <dbReference type="ARBA" id="ARBA00022980"/>
    </source>
</evidence>
<evidence type="ECO:0000313" key="8">
    <source>
        <dbReference type="EMBL" id="HJA07981.1"/>
    </source>
</evidence>
<dbReference type="PANTHER" id="PTHR11620">
    <property type="entry name" value="60S RIBOSOMAL PROTEIN L23A"/>
    <property type="match status" value="1"/>
</dbReference>
<dbReference type="InterPro" id="IPR012677">
    <property type="entry name" value="Nucleotide-bd_a/b_plait_sf"/>
</dbReference>
<evidence type="ECO:0000256" key="6">
    <source>
        <dbReference type="HAMAP-Rule" id="MF_01369"/>
    </source>
</evidence>
<keyword evidence="5 6" id="KW-0687">Ribonucleoprotein</keyword>
<dbReference type="Pfam" id="PF00276">
    <property type="entry name" value="Ribosomal_L23"/>
    <property type="match status" value="1"/>
</dbReference>
<evidence type="ECO:0000256" key="7">
    <source>
        <dbReference type="RuleBase" id="RU003934"/>
    </source>
</evidence>
<evidence type="ECO:0000313" key="9">
    <source>
        <dbReference type="Proteomes" id="UP000824225"/>
    </source>
</evidence>
<evidence type="ECO:0000256" key="5">
    <source>
        <dbReference type="ARBA" id="ARBA00023274"/>
    </source>
</evidence>
<dbReference type="HAMAP" id="MF_01369_B">
    <property type="entry name" value="Ribosomal_uL23_B"/>
    <property type="match status" value="1"/>
</dbReference>
<reference evidence="8" key="1">
    <citation type="journal article" date="2021" name="PeerJ">
        <title>Extensive microbial diversity within the chicken gut microbiome revealed by metagenomics and culture.</title>
        <authorList>
            <person name="Gilroy R."/>
            <person name="Ravi A."/>
            <person name="Getino M."/>
            <person name="Pursley I."/>
            <person name="Horton D.L."/>
            <person name="Alikhan N.F."/>
            <person name="Baker D."/>
            <person name="Gharbi K."/>
            <person name="Hall N."/>
            <person name="Watson M."/>
            <person name="Adriaenssens E.M."/>
            <person name="Foster-Nyarko E."/>
            <person name="Jarju S."/>
            <person name="Secka A."/>
            <person name="Antonio M."/>
            <person name="Oren A."/>
            <person name="Chaudhuri R.R."/>
            <person name="La Ragione R."/>
            <person name="Hildebrand F."/>
            <person name="Pallen M.J."/>
        </authorList>
    </citation>
    <scope>NUCLEOTIDE SEQUENCE</scope>
    <source>
        <strain evidence="8">CHK186-16707</strain>
    </source>
</reference>
<dbReference type="GO" id="GO:0003735">
    <property type="term" value="F:structural constituent of ribosome"/>
    <property type="evidence" value="ECO:0007669"/>
    <property type="project" value="InterPro"/>
</dbReference>
<reference evidence="8" key="2">
    <citation type="submission" date="2021-04" db="EMBL/GenBank/DDBJ databases">
        <authorList>
            <person name="Gilroy R."/>
        </authorList>
    </citation>
    <scope>NUCLEOTIDE SEQUENCE</scope>
    <source>
        <strain evidence="8">CHK186-16707</strain>
    </source>
</reference>
<dbReference type="GO" id="GO:0019843">
    <property type="term" value="F:rRNA binding"/>
    <property type="evidence" value="ECO:0007669"/>
    <property type="project" value="UniProtKB-UniRule"/>
</dbReference>
<dbReference type="PROSITE" id="PS00050">
    <property type="entry name" value="RIBOSOMAL_L23"/>
    <property type="match status" value="1"/>
</dbReference>
<dbReference type="AlphaFoldDB" id="A0A9D2KKR9"/>
<dbReference type="NCBIfam" id="NF004363">
    <property type="entry name" value="PRK05738.2-4"/>
    <property type="match status" value="1"/>
</dbReference>
<dbReference type="SUPFAM" id="SSF54189">
    <property type="entry name" value="Ribosomal proteins S24e, L23 and L15e"/>
    <property type="match status" value="1"/>
</dbReference>
<evidence type="ECO:0000256" key="3">
    <source>
        <dbReference type="ARBA" id="ARBA00022884"/>
    </source>
</evidence>
<dbReference type="Proteomes" id="UP000824225">
    <property type="component" value="Unassembled WGS sequence"/>
</dbReference>
<proteinExistence type="inferred from homology"/>
<dbReference type="GO" id="GO:0006412">
    <property type="term" value="P:translation"/>
    <property type="evidence" value="ECO:0007669"/>
    <property type="project" value="UniProtKB-UniRule"/>
</dbReference>
<dbReference type="InterPro" id="IPR012678">
    <property type="entry name" value="Ribosomal_uL23/eL15/eS24_sf"/>
</dbReference>
<dbReference type="EMBL" id="DXAN01000003">
    <property type="protein sequence ID" value="HJA07981.1"/>
    <property type="molecule type" value="Genomic_DNA"/>
</dbReference>
<dbReference type="Gene3D" id="3.30.70.330">
    <property type="match status" value="1"/>
</dbReference>
<dbReference type="InterPro" id="IPR001014">
    <property type="entry name" value="Ribosomal_uL23_CS"/>
</dbReference>
<dbReference type="GO" id="GO:0005840">
    <property type="term" value="C:ribosome"/>
    <property type="evidence" value="ECO:0007669"/>
    <property type="project" value="UniProtKB-KW"/>
</dbReference>
<evidence type="ECO:0000256" key="2">
    <source>
        <dbReference type="ARBA" id="ARBA00022730"/>
    </source>
</evidence>
<keyword evidence="3 6" id="KW-0694">RNA-binding</keyword>
<comment type="function">
    <text evidence="6">One of the early assembly proteins it binds 23S rRNA. One of the proteins that surrounds the polypeptide exit tunnel on the outside of the ribosome. Forms the main docking site for trigger factor binding to the ribosome.</text>
</comment>
<dbReference type="GO" id="GO:1990904">
    <property type="term" value="C:ribonucleoprotein complex"/>
    <property type="evidence" value="ECO:0007669"/>
    <property type="project" value="UniProtKB-KW"/>
</dbReference>
<sequence length="96" mass="10825">MDYTKILLRPVVTEKATLLRDSASQFAFFVDPKANKIEIGKAVEEAFKVKVVDVNVVTVKPRNRVRQGRVKGRIPGYRKAYVTLAPGDKIEFFEGV</sequence>
<keyword evidence="2 6" id="KW-0699">rRNA-binding</keyword>
<comment type="caution">
    <text evidence="8">The sequence shown here is derived from an EMBL/GenBank/DDBJ whole genome shotgun (WGS) entry which is preliminary data.</text>
</comment>